<protein>
    <recommendedName>
        <fullName evidence="4">Myb/SANT-like domain-containing protein</fullName>
    </recommendedName>
</protein>
<evidence type="ECO:0000256" key="1">
    <source>
        <dbReference type="SAM" id="MobiDB-lite"/>
    </source>
</evidence>
<accession>A0AAD5Q6A7</accession>
<proteinExistence type="predicted"/>
<feature type="compositionally biased region" description="Polar residues" evidence="1">
    <location>
        <begin position="176"/>
        <end position="190"/>
    </location>
</feature>
<dbReference type="Proteomes" id="UP001209570">
    <property type="component" value="Unassembled WGS sequence"/>
</dbReference>
<evidence type="ECO:0000313" key="3">
    <source>
        <dbReference type="Proteomes" id="UP001209570"/>
    </source>
</evidence>
<keyword evidence="3" id="KW-1185">Reference proteome</keyword>
<name>A0AAD5Q6A7_PYTIN</name>
<gene>
    <name evidence="2" type="ORF">P43SY_008082</name>
</gene>
<reference evidence="2" key="1">
    <citation type="submission" date="2021-12" db="EMBL/GenBank/DDBJ databases">
        <title>Prjna785345.</title>
        <authorList>
            <person name="Rujirawat T."/>
            <person name="Krajaejun T."/>
        </authorList>
    </citation>
    <scope>NUCLEOTIDE SEQUENCE</scope>
    <source>
        <strain evidence="2">Pi057C3</strain>
    </source>
</reference>
<evidence type="ECO:0008006" key="4">
    <source>
        <dbReference type="Google" id="ProtNLM"/>
    </source>
</evidence>
<sequence>MAVRDKGIMATSSKRVRMNRYSWDVREKTLCLMRILCDVLETKQSSGDRRYVNGSDWEMVFAKFNEQMKDQPVANVFTLKNRLALLKIQFKDFQKIVEARRAAPNAALDDDAWAKLTEKHPETQKWRFSDFEFNDAMTEYFTLTGLDENGVKDEAGDSEPTAAPQPSERVTRTAAAATNSAVSPTATAVVSPTEKDEPSVSVAPAVTTAAERAKSSVRQVALRKRPAEAVPPEGVFRARRGGVVAVSMSELTEKPAPETSYEKAQHLIARLGLSVDDRVDAKLFLLNEQNLKAFLHMTETEQQAFLSRYCFGMRDRHGRWLPSPTAH</sequence>
<dbReference type="EMBL" id="JAKCXM010000310">
    <property type="protein sequence ID" value="KAJ0396117.1"/>
    <property type="molecule type" value="Genomic_DNA"/>
</dbReference>
<dbReference type="AlphaFoldDB" id="A0AAD5Q6A7"/>
<feature type="region of interest" description="Disordered" evidence="1">
    <location>
        <begin position="148"/>
        <end position="203"/>
    </location>
</feature>
<comment type="caution">
    <text evidence="2">The sequence shown here is derived from an EMBL/GenBank/DDBJ whole genome shotgun (WGS) entry which is preliminary data.</text>
</comment>
<organism evidence="2 3">
    <name type="scientific">Pythium insidiosum</name>
    <name type="common">Pythiosis disease agent</name>
    <dbReference type="NCBI Taxonomy" id="114742"/>
    <lineage>
        <taxon>Eukaryota</taxon>
        <taxon>Sar</taxon>
        <taxon>Stramenopiles</taxon>
        <taxon>Oomycota</taxon>
        <taxon>Peronosporomycetes</taxon>
        <taxon>Pythiales</taxon>
        <taxon>Pythiaceae</taxon>
        <taxon>Pythium</taxon>
    </lineage>
</organism>
<evidence type="ECO:0000313" key="2">
    <source>
        <dbReference type="EMBL" id="KAJ0396117.1"/>
    </source>
</evidence>